<dbReference type="EMBL" id="NGKA01000010">
    <property type="protein sequence ID" value="RSU11563.1"/>
    <property type="molecule type" value="Genomic_DNA"/>
</dbReference>
<dbReference type="NCBIfam" id="TIGR01665">
    <property type="entry name" value="put_anti_recept"/>
    <property type="match status" value="1"/>
</dbReference>
<evidence type="ECO:0000313" key="3">
    <source>
        <dbReference type="EMBL" id="RSU11563.1"/>
    </source>
</evidence>
<keyword evidence="4" id="KW-1185">Reference proteome</keyword>
<feature type="compositionally biased region" description="Low complexity" evidence="1">
    <location>
        <begin position="584"/>
        <end position="598"/>
    </location>
</feature>
<feature type="domain" description="Tail spike" evidence="2">
    <location>
        <begin position="108"/>
        <end position="353"/>
    </location>
</feature>
<proteinExistence type="predicted"/>
<dbReference type="Proteomes" id="UP000287605">
    <property type="component" value="Unassembled WGS sequence"/>
</dbReference>
<accession>A0A430AU35</accession>
<name>A0A430AU35_9ENTE</name>
<evidence type="ECO:0000256" key="1">
    <source>
        <dbReference type="SAM" id="MobiDB-lite"/>
    </source>
</evidence>
<feature type="region of interest" description="Disordered" evidence="1">
    <location>
        <begin position="488"/>
        <end position="518"/>
    </location>
</feature>
<dbReference type="InterPro" id="IPR010572">
    <property type="entry name" value="Tail_dom"/>
</dbReference>
<evidence type="ECO:0000259" key="2">
    <source>
        <dbReference type="Pfam" id="PF06605"/>
    </source>
</evidence>
<sequence>MKPLLYLQTMNSTSIGVMADYYNDSHVINVESGSSTFDFEVEKTKENARLLSETRFISFRDDKGNAWKFSLFGNEIEEDHDRYIIRTENLGYELINKVMNRWEKFPQPNPFEYYFNLCAQGTGWEIGINEISHMSRVVEYEGRATAKKRINELLNAFDNAEIDYQVIMHNSKVIKKVANIYRQRGRERSDVQLVYGDTVTNITKTVDTSDLRTAIAGVGKAKEGNEDVYFRDIEYDDGDFFTTKGAVFLRSRKAHQQYDDNEAVYNEDYWDYDTDNQDTLFKQTLAELKRRVQPKINYEVDLVEVDENLEVGDFVSVIDHDYNPPLYLKARVLEIDKCYSEPSRSKALFGNFRIVESSIDARIKKLQEQLNSLKIETPSLWVRYADDDQGNGISASPAGKKYMAVKTVINQPVPSDDPADYVGLWIKVEGSQGIPGTNKYIWRKYADTVSGGGMSDYPDGKAYIGMAYNKDTPTASNNPKDYEWFLAKGNDGQDGAKGDKGDPGATGNTGPKGEDGTGIAASKVTYQASIGGTSPPTGVWTTGIPSVGANQYLWTKTELSYTDGTKTVSYSVGKMGADGKDGETGQPGATGPQGPAGATGNGIKSIVEQYYISTSPTTQTGGVWSTTVPNNADPTKFVWRRILTTYTNGTTSTSAPALVLGMTGSYPIISVTEPVGVSEGQQWWRTDAVGNVTGFYILKGGKWQAQTIEQSLLNIVELNAIKITSAEIIASTLSGSKFINSGDYAEGNVTLNYVSEDVGVKTVTWKIAGDPQNGKFTQSPSGMTSISYSDATKNTILWDWEAGSGGFRVSSGSAASNNLVQSAVSPMGIAMRDYREPYGIVNLTYKDLMTIPTTAFSSGMYKSGFTEYDSGDANQPRYSRQNRIVQLTGAIKPTVEIAAGAQVTLATLPVGVRPKQWVKTIMQGSGMNRYLLDIDMSGNMILSRYGVTSQSAAGVGSWLNIAVMYVAGD</sequence>
<dbReference type="RefSeq" id="WP_126809187.1">
    <property type="nucleotide sequence ID" value="NZ_NGKA01000010.1"/>
</dbReference>
<protein>
    <recommendedName>
        <fullName evidence="2">Tail spike domain-containing protein</fullName>
    </recommendedName>
</protein>
<organism evidence="3 4">
    <name type="scientific">Vagococcus elongatus</name>
    <dbReference type="NCBI Taxonomy" id="180344"/>
    <lineage>
        <taxon>Bacteria</taxon>
        <taxon>Bacillati</taxon>
        <taxon>Bacillota</taxon>
        <taxon>Bacilli</taxon>
        <taxon>Lactobacillales</taxon>
        <taxon>Enterococcaceae</taxon>
        <taxon>Vagococcus</taxon>
    </lineage>
</organism>
<comment type="caution">
    <text evidence="3">The sequence shown here is derived from an EMBL/GenBank/DDBJ whole genome shotgun (WGS) entry which is preliminary data.</text>
</comment>
<dbReference type="AlphaFoldDB" id="A0A430AU35"/>
<dbReference type="Pfam" id="PF06605">
    <property type="entry name" value="Prophage_tail"/>
    <property type="match status" value="1"/>
</dbReference>
<gene>
    <name evidence="3" type="ORF">CBF29_07735</name>
</gene>
<dbReference type="InterPro" id="IPR007119">
    <property type="entry name" value="Phage_tail_spike_N"/>
</dbReference>
<reference evidence="3 4" key="1">
    <citation type="submission" date="2017-05" db="EMBL/GenBank/DDBJ databases">
        <title>Vagococcus spp. assemblies.</title>
        <authorList>
            <person name="Gulvik C.A."/>
        </authorList>
    </citation>
    <scope>NUCLEOTIDE SEQUENCE [LARGE SCALE GENOMIC DNA]</scope>
    <source>
        <strain evidence="3 4">CCUG 51432</strain>
    </source>
</reference>
<evidence type="ECO:0000313" key="4">
    <source>
        <dbReference type="Proteomes" id="UP000287605"/>
    </source>
</evidence>
<feature type="region of interest" description="Disordered" evidence="1">
    <location>
        <begin position="577"/>
        <end position="600"/>
    </location>
</feature>
<dbReference type="OrthoDB" id="2237640at2"/>